<dbReference type="InterPro" id="IPR036641">
    <property type="entry name" value="HPT_dom_sf"/>
</dbReference>
<dbReference type="SUPFAM" id="SSF50341">
    <property type="entry name" value="CheW-like"/>
    <property type="match status" value="1"/>
</dbReference>
<evidence type="ECO:0000256" key="10">
    <source>
        <dbReference type="SAM" id="MobiDB-lite"/>
    </source>
</evidence>
<protein>
    <recommendedName>
        <fullName evidence="2">histidine kinase</fullName>
        <ecNumber evidence="2">2.7.13.3</ecNumber>
    </recommendedName>
</protein>
<feature type="domain" description="Response regulatory" evidence="12">
    <location>
        <begin position="1855"/>
        <end position="1971"/>
    </location>
</feature>
<dbReference type="CDD" id="cd17546">
    <property type="entry name" value="REC_hyHK_CKI1_RcsC-like"/>
    <property type="match status" value="1"/>
</dbReference>
<feature type="region of interest" description="Disordered" evidence="10">
    <location>
        <begin position="925"/>
        <end position="950"/>
    </location>
</feature>
<dbReference type="Pfam" id="PF02518">
    <property type="entry name" value="HATPase_c"/>
    <property type="match status" value="1"/>
</dbReference>
<dbReference type="PROSITE" id="PS50110">
    <property type="entry name" value="RESPONSE_REGULATORY"/>
    <property type="match status" value="1"/>
</dbReference>
<dbReference type="InterPro" id="IPR001789">
    <property type="entry name" value="Sig_transdc_resp-reg_receiver"/>
</dbReference>
<evidence type="ECO:0000256" key="4">
    <source>
        <dbReference type="ARBA" id="ARBA00022679"/>
    </source>
</evidence>
<dbReference type="Gene3D" id="1.20.120.160">
    <property type="entry name" value="HPT domain"/>
    <property type="match status" value="4"/>
</dbReference>
<evidence type="ECO:0000256" key="9">
    <source>
        <dbReference type="SAM" id="Coils"/>
    </source>
</evidence>
<evidence type="ECO:0000256" key="2">
    <source>
        <dbReference type="ARBA" id="ARBA00012438"/>
    </source>
</evidence>
<dbReference type="SMART" id="SM00387">
    <property type="entry name" value="HATPase_c"/>
    <property type="match status" value="1"/>
</dbReference>
<reference evidence="16" key="1">
    <citation type="journal article" date="2019" name="Int. J. Syst. Evol. Microbiol.">
        <title>The Global Catalogue of Microorganisms (GCM) 10K type strain sequencing project: providing services to taxonomists for standard genome sequencing and annotation.</title>
        <authorList>
            <consortium name="The Broad Institute Genomics Platform"/>
            <consortium name="The Broad Institute Genome Sequencing Center for Infectious Disease"/>
            <person name="Wu L."/>
            <person name="Ma J."/>
        </authorList>
    </citation>
    <scope>NUCLEOTIDE SEQUENCE [LARGE SCALE GENOMIC DNA]</scope>
    <source>
        <strain evidence="16">JCM 16673</strain>
    </source>
</reference>
<accession>A0ABP7TBJ8</accession>
<evidence type="ECO:0000259" key="11">
    <source>
        <dbReference type="PROSITE" id="PS50109"/>
    </source>
</evidence>
<evidence type="ECO:0000259" key="14">
    <source>
        <dbReference type="PROSITE" id="PS50894"/>
    </source>
</evidence>
<dbReference type="PANTHER" id="PTHR43395">
    <property type="entry name" value="SENSOR HISTIDINE KINASE CHEA"/>
    <property type="match status" value="1"/>
</dbReference>
<dbReference type="Gene3D" id="3.30.565.10">
    <property type="entry name" value="Histidine kinase-like ATPase, C-terminal domain"/>
    <property type="match status" value="1"/>
</dbReference>
<evidence type="ECO:0000313" key="15">
    <source>
        <dbReference type="EMBL" id="GAA4023869.1"/>
    </source>
</evidence>
<dbReference type="InterPro" id="IPR003594">
    <property type="entry name" value="HATPase_dom"/>
</dbReference>
<dbReference type="SMART" id="SM00073">
    <property type="entry name" value="HPT"/>
    <property type="match status" value="3"/>
</dbReference>
<feature type="domain" description="HPt" evidence="14">
    <location>
        <begin position="1195"/>
        <end position="1301"/>
    </location>
</feature>
<feature type="domain" description="CheW-like" evidence="13">
    <location>
        <begin position="1679"/>
        <end position="1814"/>
    </location>
</feature>
<feature type="domain" description="HPt" evidence="14">
    <location>
        <begin position="721"/>
        <end position="821"/>
    </location>
</feature>
<keyword evidence="6" id="KW-0902">Two-component regulatory system</keyword>
<dbReference type="SMART" id="SM00448">
    <property type="entry name" value="REC"/>
    <property type="match status" value="1"/>
</dbReference>
<evidence type="ECO:0000259" key="12">
    <source>
        <dbReference type="PROSITE" id="PS50110"/>
    </source>
</evidence>
<dbReference type="InterPro" id="IPR051315">
    <property type="entry name" value="Bact_Chemotaxis_CheA"/>
</dbReference>
<keyword evidence="9" id="KW-0175">Coiled coil</keyword>
<feature type="region of interest" description="Disordered" evidence="10">
    <location>
        <begin position="601"/>
        <end position="626"/>
    </location>
</feature>
<keyword evidence="4" id="KW-0808">Transferase</keyword>
<dbReference type="InterPro" id="IPR004358">
    <property type="entry name" value="Sig_transdc_His_kin-like_C"/>
</dbReference>
<dbReference type="PANTHER" id="PTHR43395:SF8">
    <property type="entry name" value="HISTIDINE KINASE"/>
    <property type="match status" value="1"/>
</dbReference>
<dbReference type="InterPro" id="IPR036061">
    <property type="entry name" value="CheW-like_dom_sf"/>
</dbReference>
<dbReference type="Pfam" id="PF00072">
    <property type="entry name" value="Response_reg"/>
    <property type="match status" value="1"/>
</dbReference>
<dbReference type="EC" id="2.7.13.3" evidence="2"/>
<dbReference type="InterPro" id="IPR002545">
    <property type="entry name" value="CheW-lke_dom"/>
</dbReference>
<name>A0ABP7TBJ8_9BURK</name>
<dbReference type="Proteomes" id="UP001501353">
    <property type="component" value="Unassembled WGS sequence"/>
</dbReference>
<dbReference type="Gene3D" id="2.30.30.40">
    <property type="entry name" value="SH3 Domains"/>
    <property type="match status" value="1"/>
</dbReference>
<dbReference type="SUPFAM" id="SSF55874">
    <property type="entry name" value="ATPase domain of HSP90 chaperone/DNA topoisomerase II/histidine kinase"/>
    <property type="match status" value="1"/>
</dbReference>
<comment type="caution">
    <text evidence="15">The sequence shown here is derived from an EMBL/GenBank/DDBJ whole genome shotgun (WGS) entry which is preliminary data.</text>
</comment>
<evidence type="ECO:0000256" key="1">
    <source>
        <dbReference type="ARBA" id="ARBA00000085"/>
    </source>
</evidence>
<dbReference type="SUPFAM" id="SSF47226">
    <property type="entry name" value="Histidine-containing phosphotransfer domain, HPT domain"/>
    <property type="match status" value="5"/>
</dbReference>
<dbReference type="PROSITE" id="PS50851">
    <property type="entry name" value="CHEW"/>
    <property type="match status" value="1"/>
</dbReference>
<feature type="modified residue" description="Phosphohistidine" evidence="7">
    <location>
        <position position="1047"/>
    </location>
</feature>
<dbReference type="PRINTS" id="PR00344">
    <property type="entry name" value="BCTRLSENSOR"/>
</dbReference>
<dbReference type="CDD" id="cd00088">
    <property type="entry name" value="HPT"/>
    <property type="match status" value="3"/>
</dbReference>
<dbReference type="InterPro" id="IPR036890">
    <property type="entry name" value="HATPase_C_sf"/>
</dbReference>
<dbReference type="SMART" id="SM00260">
    <property type="entry name" value="CheW"/>
    <property type="match status" value="1"/>
</dbReference>
<comment type="catalytic activity">
    <reaction evidence="1">
        <text>ATP + protein L-histidine = ADP + protein N-phospho-L-histidine.</text>
        <dbReference type="EC" id="2.7.13.3"/>
    </reaction>
</comment>
<dbReference type="InterPro" id="IPR005467">
    <property type="entry name" value="His_kinase_dom"/>
</dbReference>
<dbReference type="Pfam" id="PF01584">
    <property type="entry name" value="CheW"/>
    <property type="match status" value="1"/>
</dbReference>
<feature type="domain" description="Histidine kinase" evidence="11">
    <location>
        <begin position="1479"/>
        <end position="1677"/>
    </location>
</feature>
<evidence type="ECO:0000256" key="7">
    <source>
        <dbReference type="PROSITE-ProRule" id="PRU00110"/>
    </source>
</evidence>
<feature type="modified residue" description="Phosphohistidine" evidence="7">
    <location>
        <position position="1242"/>
    </location>
</feature>
<dbReference type="Pfam" id="PF26379">
    <property type="entry name" value="FimL_2nd"/>
    <property type="match status" value="1"/>
</dbReference>
<feature type="compositionally biased region" description="Low complexity" evidence="10">
    <location>
        <begin position="604"/>
        <end position="621"/>
    </location>
</feature>
<evidence type="ECO:0000313" key="16">
    <source>
        <dbReference type="Proteomes" id="UP001501353"/>
    </source>
</evidence>
<feature type="modified residue" description="4-aspartylphosphate" evidence="8">
    <location>
        <position position="1904"/>
    </location>
</feature>
<dbReference type="EMBL" id="BAAAZE010000008">
    <property type="protein sequence ID" value="GAA4023869.1"/>
    <property type="molecule type" value="Genomic_DNA"/>
</dbReference>
<evidence type="ECO:0000256" key="3">
    <source>
        <dbReference type="ARBA" id="ARBA00022553"/>
    </source>
</evidence>
<dbReference type="InterPro" id="IPR004105">
    <property type="entry name" value="CheA-like_dim"/>
</dbReference>
<evidence type="ECO:0000259" key="13">
    <source>
        <dbReference type="PROSITE" id="PS50851"/>
    </source>
</evidence>
<dbReference type="PROSITE" id="PS50109">
    <property type="entry name" value="HIS_KIN"/>
    <property type="match status" value="1"/>
</dbReference>
<dbReference type="InterPro" id="IPR008207">
    <property type="entry name" value="Sig_transdc_His_kin_Hpt_dom"/>
</dbReference>
<proteinExistence type="predicted"/>
<dbReference type="SMART" id="SM01231">
    <property type="entry name" value="H-kinase_dim"/>
    <property type="match status" value="1"/>
</dbReference>
<evidence type="ECO:0000256" key="8">
    <source>
        <dbReference type="PROSITE-ProRule" id="PRU00169"/>
    </source>
</evidence>
<evidence type="ECO:0000256" key="6">
    <source>
        <dbReference type="ARBA" id="ARBA00023012"/>
    </source>
</evidence>
<dbReference type="InterPro" id="IPR058661">
    <property type="entry name" value="FimL_2nd"/>
</dbReference>
<dbReference type="RefSeq" id="WP_344763324.1">
    <property type="nucleotide sequence ID" value="NZ_BAAAZE010000008.1"/>
</dbReference>
<gene>
    <name evidence="15" type="ORF">GCM10022212_21700</name>
</gene>
<dbReference type="Pfam" id="PF01627">
    <property type="entry name" value="Hpt"/>
    <property type="match status" value="3"/>
</dbReference>
<feature type="modified residue" description="Phosphohistidine" evidence="7">
    <location>
        <position position="768"/>
    </location>
</feature>
<keyword evidence="3 8" id="KW-0597">Phosphoprotein</keyword>
<dbReference type="PROSITE" id="PS50894">
    <property type="entry name" value="HPT"/>
    <property type="match status" value="3"/>
</dbReference>
<dbReference type="SUPFAM" id="SSF52172">
    <property type="entry name" value="CheY-like"/>
    <property type="match status" value="1"/>
</dbReference>
<evidence type="ECO:0000256" key="5">
    <source>
        <dbReference type="ARBA" id="ARBA00022777"/>
    </source>
</evidence>
<keyword evidence="16" id="KW-1185">Reference proteome</keyword>
<sequence>MSSQNSISAPGVRDNFDAGSLSWVMGEIREALNRSLGAIGDALAQDADERSTTLRHAKLYVHQAHGALQIVDIDGVTMITDTVEDILVRMESGQVALTADAVQTIESAYQALLAYLDELLNGAAHQPVRLFPYYQALLELRSAERIHPADLFFPNLAGQPELPVAAVAATPGIDQEPVNYAQLRKRFEMALLPFLKQSDASAQAGSVSAMLAIIGDIEQAQTNPQSRNFWWVLRSFAEGVGAGQIPAERYVKQLFARINLQIRRLSEGSSSIAERLLRDALFFIARIEQPSALAQQVRTTYELDGLVPQDYASRRYAQVDTASLAQAKDSLAKAKENWSKIAVGEASFAESYEAEMRRLMEAGSTLGSVPLSKLLRELNGIARHAAYSHPGDRLSLEMAASLLFVEHALANIRNLDGNFPLRADALTARLLSMVAGDEPIDAGDWLDDMSRQAQQRQTLSVLASEMQSSLRQVEKGLEDYFRDPGRRAGLKPLSPILHQISGALAVLDQDEAMRAVQHIEATVHAFSEAADQAPDASEFSDVAQNIGALSFFIETLQLHPDAAKGRFGFDQEKGVFRANLTEKKRVSERTPTHAEVLTAMPDDGSSASMAAAPQAAVSGQSEPPALSTVEQEMQLHQQQSVDLAVALTEHPDNPALQEKLREVLQQVQRDARLLDNPEAGARAAAAITLLAQPDFAATDVAFARMFALPAPAHSVAPQQTEAAIDAELLEIFLGEAQEVLAVVRETTPLSRSDRHDPRHLVTLRRAFHTLKGSSRMVGLNAFGDAAWSVEQVLNQFVADEKPASEHLCGLLDQAEILLNGWSDDLQQTGSSDRDAQPLMAAAQRLMDGEPFDPPASLMPEVAAESALPSNTAVDLGVDEVIEGLPVLDEVQEAALSLDVAPDSETVAYMASPVLPSESLVGLPGLPADDAADLDESDTGSGIDTDADADSANDIPELTVEETRAPFLAPAETAVSSAAVLHFPGTGATEFRHDDTIKRIGNIDISVPLHNIYLAETDDLVRILSNDIAEWRHETERPVSIQAVHAVHSLAGSSATVGFRAVQEVAHALENVLQLLARRPVPLTVADYDLMEHSVLTMKVMLQEFALGDLPLHEPVQVNLLRVLLQDLEQRTEHVTTVRSDDVMPVGEDADLSVTSGPFAYAADVPAPTANEVVAFDEPELATTFDANADPALRIVDELDADLLPIFMEEGRDMLPQMGAALRAWQAALSSTALPQSILRLLHTIKGSARMAGAMQLGQYMHETETRIEQILHAGAPDHRAIDALLARHDQGLYLFELLQNPGAELPAIEPQAALHSSADADLPLRPALVELASVMPVRTAGFTGQMPASTTPAAAVPMVRVRADILDRLVNQAGEVSISRSRLETDVDTLRLSLGELTDNVARLREQLREIEMQAETQITSRMANSPDREFDPLEFDRFTRLQEITRMMAESVSDVATVQQSLTRTVDGASAGLVAQARLTRDLQQDLMRVRMVQFASISERLYRVTRQASKEVDKRVNLDIRGSAVEIDRSVLEKMAGPFEHLLRNAIVHGIESRDERLAAGKNETGELRIEIRQDGNEVVLQFSDDGRGLDLQRIRSKAVATGLLADGREVADAELTDLIFNPGFSTAHEVTELAGRGVGMDVVRSEASSLGGRVAIQSEAGKGAQFTIHLPLTLAVTQVVILRTGDKIYAVPSVLVEQVQQLKASALANAYNDGAVMWQGQRVPLFYLPALLGDRQSVPVAQQYSPLVILKSGIERVALHVDEVQGNREVVVKNIGPQLARMVGIAGATVLGSGEIVLIVNPLPLAQRAVLDQARRPASLAAQAGMGAVAETGDAGAPAVADAVQGLRTQSIVMVVDDSLTVRRVTQRLLTREGFQVVLAKDGIDALEQLQAITPDVMLVDIEMPRMDGFDLTRNVRGDERTRHIPIIMITSRTAAKHRNYALELGVNEYFGKPYQEADLLHAIRGFLPARVAPD</sequence>
<feature type="domain" description="HPt" evidence="14">
    <location>
        <begin position="1001"/>
        <end position="1104"/>
    </location>
</feature>
<dbReference type="InterPro" id="IPR011006">
    <property type="entry name" value="CheY-like_superfamily"/>
</dbReference>
<keyword evidence="5" id="KW-0418">Kinase</keyword>
<dbReference type="Gene3D" id="3.40.50.2300">
    <property type="match status" value="1"/>
</dbReference>
<feature type="coiled-coil region" evidence="9">
    <location>
        <begin position="1387"/>
        <end position="1421"/>
    </location>
</feature>
<organism evidence="15 16">
    <name type="scientific">Actimicrobium antarcticum</name>
    <dbReference type="NCBI Taxonomy" id="1051899"/>
    <lineage>
        <taxon>Bacteria</taxon>
        <taxon>Pseudomonadati</taxon>
        <taxon>Pseudomonadota</taxon>
        <taxon>Betaproteobacteria</taxon>
        <taxon>Burkholderiales</taxon>
        <taxon>Oxalobacteraceae</taxon>
        <taxon>Actimicrobium</taxon>
    </lineage>
</organism>